<dbReference type="EMBL" id="KQ257470">
    <property type="protein sequence ID" value="KNC96191.1"/>
    <property type="molecule type" value="Genomic_DNA"/>
</dbReference>
<dbReference type="STRING" id="645134.A0A0L0H5L3"/>
<sequence>MPSDCSSDLSQITPNLFLSGVGPAQNLTLLKENSITHILGIGLRLQPKFPNEVTYKHVSLEDDPQVNIMRYFPDTYRFIDEAVKANGRVLVHCVAGISRSATIVIAYFMKSEGIGLYEAQMKVKSKRRIIHPNSGFVKQLKLFEAMRCELDMSHQPYRQFLTTKTAQEKTGKFLMDDSEHASISTLETSTNSTTSSHPDPSDDRKPTSARRLRCKKCRADLLSDKQLVEHESGAGQAAFGYRKRAMTLTPTVSQCASYHIEPVEWIKGVNDGELEGKIVCPNPKCEAKLGAWSWAGAPCSCGAWVAPSFSIHRNKVDESFSVPAE</sequence>
<gene>
    <name evidence="15" type="ORF">SPPG_08345</name>
</gene>
<evidence type="ECO:0000259" key="13">
    <source>
        <dbReference type="PROSITE" id="PS50054"/>
    </source>
</evidence>
<keyword evidence="7" id="KW-0539">Nucleus</keyword>
<dbReference type="InParanoid" id="A0A0L0H5L3"/>
<comment type="catalytic activity">
    <reaction evidence="8">
        <text>O-phospho-L-seryl-[protein] + H2O = L-seryl-[protein] + phosphate</text>
        <dbReference type="Rhea" id="RHEA:20629"/>
        <dbReference type="Rhea" id="RHEA-COMP:9863"/>
        <dbReference type="Rhea" id="RHEA-COMP:11604"/>
        <dbReference type="ChEBI" id="CHEBI:15377"/>
        <dbReference type="ChEBI" id="CHEBI:29999"/>
        <dbReference type="ChEBI" id="CHEBI:43474"/>
        <dbReference type="ChEBI" id="CHEBI:83421"/>
        <dbReference type="EC" id="3.1.3.16"/>
    </reaction>
</comment>
<organism evidence="15 16">
    <name type="scientific">Spizellomyces punctatus (strain DAOM BR117)</name>
    <dbReference type="NCBI Taxonomy" id="645134"/>
    <lineage>
        <taxon>Eukaryota</taxon>
        <taxon>Fungi</taxon>
        <taxon>Fungi incertae sedis</taxon>
        <taxon>Chytridiomycota</taxon>
        <taxon>Chytridiomycota incertae sedis</taxon>
        <taxon>Chytridiomycetes</taxon>
        <taxon>Spizellomycetales</taxon>
        <taxon>Spizellomycetaceae</taxon>
        <taxon>Spizellomyces</taxon>
    </lineage>
</organism>
<dbReference type="OMA" id="FAWQGMQ"/>
<dbReference type="FunFam" id="3.90.190.10:FF:000056">
    <property type="entry name" value="Dual specificity phosphatase 12"/>
    <property type="match status" value="1"/>
</dbReference>
<keyword evidence="6" id="KW-0904">Protein phosphatase</keyword>
<evidence type="ECO:0000256" key="8">
    <source>
        <dbReference type="ARBA" id="ARBA00047761"/>
    </source>
</evidence>
<dbReference type="InterPro" id="IPR016130">
    <property type="entry name" value="Tyr_Pase_AS"/>
</dbReference>
<dbReference type="Proteomes" id="UP000053201">
    <property type="component" value="Unassembled WGS sequence"/>
</dbReference>
<comment type="catalytic activity">
    <reaction evidence="10">
        <text>O-phospho-L-tyrosyl-[protein] + H2O = L-tyrosyl-[protein] + phosphate</text>
        <dbReference type="Rhea" id="RHEA:10684"/>
        <dbReference type="Rhea" id="RHEA-COMP:10136"/>
        <dbReference type="Rhea" id="RHEA-COMP:20101"/>
        <dbReference type="ChEBI" id="CHEBI:15377"/>
        <dbReference type="ChEBI" id="CHEBI:43474"/>
        <dbReference type="ChEBI" id="CHEBI:46858"/>
        <dbReference type="ChEBI" id="CHEBI:61978"/>
        <dbReference type="EC" id="3.1.3.48"/>
    </reaction>
</comment>
<comment type="similarity">
    <text evidence="3">Belongs to the protein-tyrosine phosphatase family. Non-receptor class dual specificity subfamily.</text>
</comment>
<comment type="catalytic activity">
    <reaction evidence="9">
        <text>O-phospho-L-threonyl-[protein] + H2O = L-threonyl-[protein] + phosphate</text>
        <dbReference type="Rhea" id="RHEA:47004"/>
        <dbReference type="Rhea" id="RHEA-COMP:11060"/>
        <dbReference type="Rhea" id="RHEA-COMP:11605"/>
        <dbReference type="ChEBI" id="CHEBI:15377"/>
        <dbReference type="ChEBI" id="CHEBI:30013"/>
        <dbReference type="ChEBI" id="CHEBI:43474"/>
        <dbReference type="ChEBI" id="CHEBI:61977"/>
        <dbReference type="EC" id="3.1.3.16"/>
    </reaction>
</comment>
<dbReference type="PROSITE" id="PS50054">
    <property type="entry name" value="TYR_PHOSPHATASE_DUAL"/>
    <property type="match status" value="1"/>
</dbReference>
<feature type="active site" description="Phosphocysteine intermediate" evidence="11">
    <location>
        <position position="93"/>
    </location>
</feature>
<dbReference type="eggNOG" id="KOG1716">
    <property type="taxonomic scope" value="Eukaryota"/>
</dbReference>
<evidence type="ECO:0000313" key="16">
    <source>
        <dbReference type="Proteomes" id="UP000053201"/>
    </source>
</evidence>
<dbReference type="GO" id="GO:0005737">
    <property type="term" value="C:cytoplasm"/>
    <property type="evidence" value="ECO:0007669"/>
    <property type="project" value="UniProtKB-SubCell"/>
</dbReference>
<dbReference type="PANTHER" id="PTHR45848:SF4">
    <property type="entry name" value="DUAL SPECIFICITY PROTEIN PHOSPHATASE 12"/>
    <property type="match status" value="1"/>
</dbReference>
<comment type="subcellular location">
    <subcellularLocation>
        <location evidence="2">Cytoplasm</location>
    </subcellularLocation>
    <subcellularLocation>
        <location evidence="1">Nucleus</location>
    </subcellularLocation>
</comment>
<feature type="domain" description="Tyrosine specific protein phosphatases" evidence="14">
    <location>
        <begin position="70"/>
        <end position="127"/>
    </location>
</feature>
<protein>
    <submittedName>
        <fullName evidence="15">Uncharacterized protein</fullName>
    </submittedName>
</protein>
<feature type="domain" description="Tyrosine-protein phosphatase" evidence="13">
    <location>
        <begin position="8"/>
        <end position="149"/>
    </location>
</feature>
<dbReference type="InterPro" id="IPR000387">
    <property type="entry name" value="Tyr_Pase_dom"/>
</dbReference>
<evidence type="ECO:0000256" key="7">
    <source>
        <dbReference type="ARBA" id="ARBA00023242"/>
    </source>
</evidence>
<evidence type="ECO:0000259" key="14">
    <source>
        <dbReference type="PROSITE" id="PS50056"/>
    </source>
</evidence>
<dbReference type="PANTHER" id="PTHR45848">
    <property type="entry name" value="DUAL SPECIFICITY PROTEIN PHOSPHATASE 12 FAMILY MEMBER"/>
    <property type="match status" value="1"/>
</dbReference>
<dbReference type="GO" id="GO:0005634">
    <property type="term" value="C:nucleus"/>
    <property type="evidence" value="ECO:0007669"/>
    <property type="project" value="UniProtKB-SubCell"/>
</dbReference>
<evidence type="ECO:0000256" key="6">
    <source>
        <dbReference type="ARBA" id="ARBA00022912"/>
    </source>
</evidence>
<evidence type="ECO:0000256" key="10">
    <source>
        <dbReference type="ARBA" id="ARBA00051722"/>
    </source>
</evidence>
<evidence type="ECO:0000256" key="1">
    <source>
        <dbReference type="ARBA" id="ARBA00004123"/>
    </source>
</evidence>
<keyword evidence="5" id="KW-0378">Hydrolase</keyword>
<dbReference type="Gene3D" id="3.90.190.10">
    <property type="entry name" value="Protein tyrosine phosphatase superfamily"/>
    <property type="match status" value="1"/>
</dbReference>
<evidence type="ECO:0000256" key="11">
    <source>
        <dbReference type="PIRSR" id="PIRSR000941-50"/>
    </source>
</evidence>
<dbReference type="RefSeq" id="XP_016604231.1">
    <property type="nucleotide sequence ID" value="XM_016756503.1"/>
</dbReference>
<feature type="compositionally biased region" description="Low complexity" evidence="12">
    <location>
        <begin position="183"/>
        <end position="196"/>
    </location>
</feature>
<dbReference type="AlphaFoldDB" id="A0A0L0H5L3"/>
<dbReference type="GO" id="GO:0004722">
    <property type="term" value="F:protein serine/threonine phosphatase activity"/>
    <property type="evidence" value="ECO:0007669"/>
    <property type="project" value="UniProtKB-EC"/>
</dbReference>
<dbReference type="PIRSF" id="PIRSF000941">
    <property type="entry name" value="DUSP12"/>
    <property type="match status" value="1"/>
</dbReference>
<dbReference type="PROSITE" id="PS00383">
    <property type="entry name" value="TYR_PHOSPHATASE_1"/>
    <property type="match status" value="1"/>
</dbReference>
<evidence type="ECO:0000256" key="2">
    <source>
        <dbReference type="ARBA" id="ARBA00004496"/>
    </source>
</evidence>
<dbReference type="GO" id="GO:0004725">
    <property type="term" value="F:protein tyrosine phosphatase activity"/>
    <property type="evidence" value="ECO:0007669"/>
    <property type="project" value="UniProtKB-EC"/>
</dbReference>
<feature type="region of interest" description="Disordered" evidence="12">
    <location>
        <begin position="183"/>
        <end position="210"/>
    </location>
</feature>
<evidence type="ECO:0000256" key="3">
    <source>
        <dbReference type="ARBA" id="ARBA00008601"/>
    </source>
</evidence>
<evidence type="ECO:0000256" key="4">
    <source>
        <dbReference type="ARBA" id="ARBA00022490"/>
    </source>
</evidence>
<keyword evidence="16" id="KW-1185">Reference proteome</keyword>
<dbReference type="SUPFAM" id="SSF52799">
    <property type="entry name" value="(Phosphotyrosine protein) phosphatases II"/>
    <property type="match status" value="1"/>
</dbReference>
<accession>A0A0L0H5L3</accession>
<dbReference type="InterPro" id="IPR016278">
    <property type="entry name" value="DUSP12"/>
</dbReference>
<evidence type="ECO:0000256" key="5">
    <source>
        <dbReference type="ARBA" id="ARBA00022801"/>
    </source>
</evidence>
<dbReference type="CDD" id="cd14498">
    <property type="entry name" value="DSP"/>
    <property type="match status" value="1"/>
</dbReference>
<evidence type="ECO:0000256" key="9">
    <source>
        <dbReference type="ARBA" id="ARBA00048336"/>
    </source>
</evidence>
<dbReference type="InterPro" id="IPR029021">
    <property type="entry name" value="Prot-tyrosine_phosphatase-like"/>
</dbReference>
<dbReference type="VEuPathDB" id="FungiDB:SPPG_08345"/>
<dbReference type="GO" id="GO:0008138">
    <property type="term" value="F:protein tyrosine/serine/threonine phosphatase activity"/>
    <property type="evidence" value="ECO:0007669"/>
    <property type="project" value="InterPro"/>
</dbReference>
<dbReference type="PROSITE" id="PS50056">
    <property type="entry name" value="TYR_PHOSPHATASE_2"/>
    <property type="match status" value="1"/>
</dbReference>
<dbReference type="InterPro" id="IPR000340">
    <property type="entry name" value="Dual-sp_phosphatase_cat-dom"/>
</dbReference>
<dbReference type="FunCoup" id="A0A0L0H5L3">
    <property type="interactions" value="540"/>
</dbReference>
<dbReference type="SMART" id="SM00195">
    <property type="entry name" value="DSPc"/>
    <property type="match status" value="1"/>
</dbReference>
<dbReference type="OrthoDB" id="2017893at2759"/>
<dbReference type="InterPro" id="IPR020422">
    <property type="entry name" value="TYR_PHOSPHATASE_DUAL_dom"/>
</dbReference>
<dbReference type="GeneID" id="27691514"/>
<name>A0A0L0H5L3_SPIPD</name>
<evidence type="ECO:0000313" key="15">
    <source>
        <dbReference type="EMBL" id="KNC96191.1"/>
    </source>
</evidence>
<reference evidence="15 16" key="1">
    <citation type="submission" date="2009-08" db="EMBL/GenBank/DDBJ databases">
        <title>The Genome Sequence of Spizellomyces punctatus strain DAOM BR117.</title>
        <authorList>
            <consortium name="The Broad Institute Genome Sequencing Platform"/>
            <person name="Russ C."/>
            <person name="Cuomo C."/>
            <person name="Shea T."/>
            <person name="Young S.K."/>
            <person name="Zeng Q."/>
            <person name="Koehrsen M."/>
            <person name="Haas B."/>
            <person name="Borodovsky M."/>
            <person name="Guigo R."/>
            <person name="Alvarado L."/>
            <person name="Berlin A."/>
            <person name="Bochicchio J."/>
            <person name="Borenstein D."/>
            <person name="Chapman S."/>
            <person name="Chen Z."/>
            <person name="Engels R."/>
            <person name="Freedman E."/>
            <person name="Gellesch M."/>
            <person name="Goldberg J."/>
            <person name="Griggs A."/>
            <person name="Gujja S."/>
            <person name="Heiman D."/>
            <person name="Hepburn T."/>
            <person name="Howarth C."/>
            <person name="Jen D."/>
            <person name="Larson L."/>
            <person name="Lewis B."/>
            <person name="Mehta T."/>
            <person name="Park D."/>
            <person name="Pearson M."/>
            <person name="Roberts A."/>
            <person name="Saif S."/>
            <person name="Shenoy N."/>
            <person name="Sisk P."/>
            <person name="Stolte C."/>
            <person name="Sykes S."/>
            <person name="Thomson T."/>
            <person name="Walk T."/>
            <person name="White J."/>
            <person name="Yandava C."/>
            <person name="Burger G."/>
            <person name="Gray M.W."/>
            <person name="Holland P.W.H."/>
            <person name="King N."/>
            <person name="Lang F.B.F."/>
            <person name="Roger A.J."/>
            <person name="Ruiz-Trillo I."/>
            <person name="Lander E."/>
            <person name="Nusbaum C."/>
        </authorList>
    </citation>
    <scope>NUCLEOTIDE SEQUENCE [LARGE SCALE GENOMIC DNA]</scope>
    <source>
        <strain evidence="15 16">DAOM BR117</strain>
    </source>
</reference>
<dbReference type="Pfam" id="PF00782">
    <property type="entry name" value="DSPc"/>
    <property type="match status" value="1"/>
</dbReference>
<keyword evidence="4" id="KW-0963">Cytoplasm</keyword>
<evidence type="ECO:0000256" key="12">
    <source>
        <dbReference type="SAM" id="MobiDB-lite"/>
    </source>
</evidence>
<proteinExistence type="inferred from homology"/>